<evidence type="ECO:0000256" key="2">
    <source>
        <dbReference type="ARBA" id="ARBA00022801"/>
    </source>
</evidence>
<protein>
    <submittedName>
        <fullName evidence="8">Uncharacterized protein</fullName>
    </submittedName>
</protein>
<reference evidence="8" key="2">
    <citation type="journal article" date="2021" name="Genome Biol. Evol.">
        <title>Developing a high-quality reference genome for a parasitic bivalve with doubly uniparental inheritance (Bivalvia: Unionida).</title>
        <authorList>
            <person name="Smith C.H."/>
        </authorList>
    </citation>
    <scope>NUCLEOTIDE SEQUENCE</scope>
    <source>
        <strain evidence="8">CHS0354</strain>
        <tissue evidence="8">Mantle</tissue>
    </source>
</reference>
<dbReference type="PANTHER" id="PTHR43053">
    <property type="entry name" value="GLYCOSIDASE FAMILY 31"/>
    <property type="match status" value="1"/>
</dbReference>
<dbReference type="AlphaFoldDB" id="A0AAE0WDP3"/>
<keyword evidence="5" id="KW-0472">Membrane</keyword>
<evidence type="ECO:0000259" key="7">
    <source>
        <dbReference type="Pfam" id="PF21365"/>
    </source>
</evidence>
<dbReference type="Gene3D" id="3.20.20.80">
    <property type="entry name" value="Glycosidases"/>
    <property type="match status" value="1"/>
</dbReference>
<evidence type="ECO:0000313" key="8">
    <source>
        <dbReference type="EMBL" id="KAK3610409.1"/>
    </source>
</evidence>
<keyword evidence="9" id="KW-1185">Reference proteome</keyword>
<reference evidence="8" key="1">
    <citation type="journal article" date="2021" name="Genome Biol. Evol.">
        <title>A High-Quality Reference Genome for a Parasitic Bivalve with Doubly Uniparental Inheritance (Bivalvia: Unionida).</title>
        <authorList>
            <person name="Smith C.H."/>
        </authorList>
    </citation>
    <scope>NUCLEOTIDE SEQUENCE</scope>
    <source>
        <strain evidence="8">CHS0354</strain>
    </source>
</reference>
<dbReference type="CDD" id="cd06592">
    <property type="entry name" value="GH31_NET37"/>
    <property type="match status" value="1"/>
</dbReference>
<feature type="transmembrane region" description="Helical" evidence="5">
    <location>
        <begin position="21"/>
        <end position="39"/>
    </location>
</feature>
<keyword evidence="2 4" id="KW-0378">Hydrolase</keyword>
<evidence type="ECO:0000259" key="6">
    <source>
        <dbReference type="Pfam" id="PF01055"/>
    </source>
</evidence>
<dbReference type="SUPFAM" id="SSF51011">
    <property type="entry name" value="Glycosyl hydrolase domain"/>
    <property type="match status" value="1"/>
</dbReference>
<gene>
    <name evidence="8" type="ORF">CHS0354_008699</name>
</gene>
<comment type="similarity">
    <text evidence="1 4">Belongs to the glycosyl hydrolase 31 family.</text>
</comment>
<keyword evidence="5" id="KW-1133">Transmembrane helix</keyword>
<evidence type="ECO:0000313" key="9">
    <source>
        <dbReference type="Proteomes" id="UP001195483"/>
    </source>
</evidence>
<dbReference type="GO" id="GO:0005975">
    <property type="term" value="P:carbohydrate metabolic process"/>
    <property type="evidence" value="ECO:0007669"/>
    <property type="project" value="InterPro"/>
</dbReference>
<name>A0AAE0WDP3_9BIVA</name>
<feature type="domain" description="Glycosyl hydrolase family 31 C-terminal" evidence="7">
    <location>
        <begin position="615"/>
        <end position="694"/>
    </location>
</feature>
<dbReference type="InterPro" id="IPR017853">
    <property type="entry name" value="GH"/>
</dbReference>
<proteinExistence type="inferred from homology"/>
<dbReference type="InterPro" id="IPR013780">
    <property type="entry name" value="Glyco_hydro_b"/>
</dbReference>
<organism evidence="8 9">
    <name type="scientific">Potamilus streckersoni</name>
    <dbReference type="NCBI Taxonomy" id="2493646"/>
    <lineage>
        <taxon>Eukaryota</taxon>
        <taxon>Metazoa</taxon>
        <taxon>Spiralia</taxon>
        <taxon>Lophotrochozoa</taxon>
        <taxon>Mollusca</taxon>
        <taxon>Bivalvia</taxon>
        <taxon>Autobranchia</taxon>
        <taxon>Heteroconchia</taxon>
        <taxon>Palaeoheterodonta</taxon>
        <taxon>Unionida</taxon>
        <taxon>Unionoidea</taxon>
        <taxon>Unionidae</taxon>
        <taxon>Ambleminae</taxon>
        <taxon>Lampsilini</taxon>
        <taxon>Potamilus</taxon>
    </lineage>
</organism>
<dbReference type="EMBL" id="JAEAOA010000568">
    <property type="protein sequence ID" value="KAK3610409.1"/>
    <property type="molecule type" value="Genomic_DNA"/>
</dbReference>
<dbReference type="Pfam" id="PF21365">
    <property type="entry name" value="Glyco_hydro_31_3rd"/>
    <property type="match status" value="1"/>
</dbReference>
<keyword evidence="5" id="KW-0812">Transmembrane</keyword>
<dbReference type="InterPro" id="IPR050985">
    <property type="entry name" value="Alpha-glycosidase_related"/>
</dbReference>
<evidence type="ECO:0000256" key="4">
    <source>
        <dbReference type="RuleBase" id="RU361185"/>
    </source>
</evidence>
<keyword evidence="3 4" id="KW-0326">Glycosidase</keyword>
<sequence>MLHVQWRRIRTKYPWLQKLQSCRCVVIFFILIVIIWYSASIFKKPPKIVLENQITELTEGHIELDFQTGLVTFRNDGNDIYLRASISDELQQQGAPVQCGKFNKSRSLCAVWYNRVKLEISRIDERYATCHKIKWTPTIGDFSPKDCFSLSGKEVNWYGGSIMYDQRWPLNKISIPMSPYISHDLAHYAGNENQIGNVLERIWINSRGVGIFVDQNIPLHISINEFGKNLICFQSKYDGGRSGRISSNKVASLKYTVCKGMNLKKIHKYLRNKYIQFPQSLPNDILFKKPVWSAFPYLSGIMDQNNILKFVQDITDHKFPAGVLDMYSPTFSFISANLFPVDLFPNGHQMVSLIREKGFNISVGVTPFLNQDSTDFKNKQNMDYFILKHGLKEPVPVFVPWNREKVAIISLHNPHALEWYQNRLNEIKKDYGIHFFKFVGGENSFLPENLRFHSREYGNPGEYTKKFSKVASSFPDSTSILTFGYQSQNLPGIIQITANQSSWNSNGGLQSVIPTVLTLGLIGYPFIIPNVIGGDGYNLKMGTNSDWEVSKMNPDEKLYVRWLELATYMPCMMFSYPPWLYDASVVEFAKKMIREHEEKVAPLILKAAREAEVTGAPIIRPLWWIDPDDKEAQVIDDEYLIGDFLLVAPVVREGKTVRDIYLPQGQWKDNLHNVTHHGKLWLRSYSVQLKEIATFSSVRLTD</sequence>
<dbReference type="SUPFAM" id="SSF51445">
    <property type="entry name" value="(Trans)glycosidases"/>
    <property type="match status" value="1"/>
</dbReference>
<dbReference type="PANTHER" id="PTHR43053:SF4">
    <property type="entry name" value="MYOGENESIS-REGULATING GLYCOSIDASE"/>
    <property type="match status" value="1"/>
</dbReference>
<evidence type="ECO:0000256" key="3">
    <source>
        <dbReference type="ARBA" id="ARBA00023295"/>
    </source>
</evidence>
<dbReference type="Gene3D" id="2.60.40.1180">
    <property type="entry name" value="Golgi alpha-mannosidase II"/>
    <property type="match status" value="1"/>
</dbReference>
<dbReference type="Proteomes" id="UP001195483">
    <property type="component" value="Unassembled WGS sequence"/>
</dbReference>
<evidence type="ECO:0000256" key="5">
    <source>
        <dbReference type="SAM" id="Phobius"/>
    </source>
</evidence>
<reference evidence="8" key="3">
    <citation type="submission" date="2023-05" db="EMBL/GenBank/DDBJ databases">
        <authorList>
            <person name="Smith C.H."/>
        </authorList>
    </citation>
    <scope>NUCLEOTIDE SEQUENCE</scope>
    <source>
        <strain evidence="8">CHS0354</strain>
        <tissue evidence="8">Mantle</tissue>
    </source>
</reference>
<dbReference type="InterPro" id="IPR000322">
    <property type="entry name" value="Glyco_hydro_31_TIM"/>
</dbReference>
<accession>A0AAE0WDP3</accession>
<comment type="caution">
    <text evidence="8">The sequence shown here is derived from an EMBL/GenBank/DDBJ whole genome shotgun (WGS) entry which is preliminary data.</text>
</comment>
<feature type="domain" description="Glycoside hydrolase family 31 TIM barrel" evidence="6">
    <location>
        <begin position="301"/>
        <end position="594"/>
    </location>
</feature>
<dbReference type="InterPro" id="IPR048395">
    <property type="entry name" value="Glyco_hydro_31_C"/>
</dbReference>
<evidence type="ECO:0000256" key="1">
    <source>
        <dbReference type="ARBA" id="ARBA00007806"/>
    </source>
</evidence>
<dbReference type="Pfam" id="PF01055">
    <property type="entry name" value="Glyco_hydro_31_2nd"/>
    <property type="match status" value="1"/>
</dbReference>
<dbReference type="GO" id="GO:0004553">
    <property type="term" value="F:hydrolase activity, hydrolyzing O-glycosyl compounds"/>
    <property type="evidence" value="ECO:0007669"/>
    <property type="project" value="InterPro"/>
</dbReference>